<dbReference type="PANTHER" id="PTHR31576:SF2">
    <property type="entry name" value="TATA BOX-BINDING PROTEIN-ASSOCIATED FACTOR RNA POLYMERASE I SUBUNIT B"/>
    <property type="match status" value="1"/>
</dbReference>
<dbReference type="InterPro" id="IPR048538">
    <property type="entry name" value="Rrn7_cyclin_C"/>
</dbReference>
<dbReference type="Pfam" id="PF20645">
    <property type="entry name" value="Rrn7_cyclin_C"/>
    <property type="match status" value="1"/>
</dbReference>
<keyword evidence="8" id="KW-0804">Transcription</keyword>
<keyword evidence="6" id="KW-0805">Transcription regulation</keyword>
<evidence type="ECO:0000256" key="8">
    <source>
        <dbReference type="ARBA" id="ARBA00023163"/>
    </source>
</evidence>
<keyword evidence="3" id="KW-0479">Metal-binding</keyword>
<sequence>MPFNCRVCGNSDFSEIDGLYYCTECQTQSEDLILQEASQNDFTLLGGNEIKLSQARIESSRKKTKPSFGRPWTIYEAYQIIILAQADSLIALGARDDLKDVVFTIWANYLAKLGVAFCKHEKLVPDIVAKTKYGRFRELNRGTLNNPLNRTKRPLKEKRVSKVFFLRYSLSDREILLQAVRQGDMFLYFQSPIQGDTFLAIRSPEWMNMSKTLAVCYIGLMFTNPNFLPCDIVRFVYESKVPFLSVTHLLPEDMVLSGHDNKLFESIRLDSNALIIETNRLLAYLQLDKMPRPDLTVLVPRFVRELCLPGEIATYCLHLMKMVPFLWKNTTKTGYNKQEVVAMTYIILALKLALGLDDTSELRLSRYSRKLQKLLTPGKHSRCTV</sequence>
<comment type="caution">
    <text evidence="12">The sequence shown here is derived from an EMBL/GenBank/DDBJ whole genome shotgun (WGS) entry which is preliminary data.</text>
</comment>
<evidence type="ECO:0000256" key="9">
    <source>
        <dbReference type="ARBA" id="ARBA00023242"/>
    </source>
</evidence>
<evidence type="ECO:0000256" key="6">
    <source>
        <dbReference type="ARBA" id="ARBA00023015"/>
    </source>
</evidence>
<reference evidence="12" key="1">
    <citation type="submission" date="2021-04" db="EMBL/GenBank/DDBJ databases">
        <authorList>
            <consortium name="Molecular Ecology Group"/>
        </authorList>
    </citation>
    <scope>NUCLEOTIDE SEQUENCE</scope>
</reference>
<evidence type="ECO:0000256" key="1">
    <source>
        <dbReference type="ARBA" id="ARBA00004604"/>
    </source>
</evidence>
<evidence type="ECO:0000256" key="2">
    <source>
        <dbReference type="ARBA" id="ARBA00006899"/>
    </source>
</evidence>
<keyword evidence="13" id="KW-1185">Reference proteome</keyword>
<dbReference type="Pfam" id="PF20644">
    <property type="entry name" value="Rrn7_cyclin_N"/>
    <property type="match status" value="1"/>
</dbReference>
<dbReference type="AlphaFoldDB" id="A0A8S3ZFC7"/>
<keyword evidence="7" id="KW-0238">DNA-binding</keyword>
<keyword evidence="9" id="KW-0539">Nucleus</keyword>
<dbReference type="GO" id="GO:0005668">
    <property type="term" value="C:RNA polymerase transcription factor SL1 complex"/>
    <property type="evidence" value="ECO:0007669"/>
    <property type="project" value="TreeGrafter"/>
</dbReference>
<protein>
    <recommendedName>
        <fullName evidence="14">TATA box-binding protein-associated factor RNA polymerase I subunit B</fullName>
    </recommendedName>
</protein>
<dbReference type="GO" id="GO:0001164">
    <property type="term" value="F:RNA polymerase I core promoter sequence-specific DNA binding"/>
    <property type="evidence" value="ECO:0007669"/>
    <property type="project" value="InterPro"/>
</dbReference>
<dbReference type="Proteomes" id="UP000678393">
    <property type="component" value="Unassembled WGS sequence"/>
</dbReference>
<dbReference type="GO" id="GO:0042790">
    <property type="term" value="P:nucleolar large rRNA transcription by RNA polymerase I"/>
    <property type="evidence" value="ECO:0007669"/>
    <property type="project" value="TreeGrafter"/>
</dbReference>
<evidence type="ECO:0000256" key="5">
    <source>
        <dbReference type="ARBA" id="ARBA00022833"/>
    </source>
</evidence>
<dbReference type="InterPro" id="IPR033599">
    <property type="entry name" value="TAF1B/Rrn7"/>
</dbReference>
<dbReference type="GO" id="GO:0008270">
    <property type="term" value="F:zinc ion binding"/>
    <property type="evidence" value="ECO:0007669"/>
    <property type="project" value="UniProtKB-KW"/>
</dbReference>
<proteinExistence type="inferred from homology"/>
<dbReference type="InterPro" id="IPR048540">
    <property type="entry name" value="Rrn7_cyclin_N"/>
</dbReference>
<keyword evidence="5" id="KW-0862">Zinc</keyword>
<evidence type="ECO:0000256" key="7">
    <source>
        <dbReference type="ARBA" id="ARBA00023125"/>
    </source>
</evidence>
<accession>A0A8S3ZFC7</accession>
<evidence type="ECO:0000256" key="4">
    <source>
        <dbReference type="ARBA" id="ARBA00022771"/>
    </source>
</evidence>
<dbReference type="PANTHER" id="PTHR31576">
    <property type="entry name" value="TATA BOX-BINDING PROTEIN-ASSOCIATED FACTOR RNA POLYMERASE I SUBUNIT B"/>
    <property type="match status" value="1"/>
</dbReference>
<dbReference type="EMBL" id="CAJHNH020002859">
    <property type="protein sequence ID" value="CAG5127939.1"/>
    <property type="molecule type" value="Genomic_DNA"/>
</dbReference>
<comment type="subcellular location">
    <subcellularLocation>
        <location evidence="1">Nucleus</location>
        <location evidence="1">Nucleolus</location>
    </subcellularLocation>
</comment>
<dbReference type="GO" id="GO:0070860">
    <property type="term" value="C:RNA polymerase I core factor complex"/>
    <property type="evidence" value="ECO:0007669"/>
    <property type="project" value="InterPro"/>
</dbReference>
<evidence type="ECO:0008006" key="14">
    <source>
        <dbReference type="Google" id="ProtNLM"/>
    </source>
</evidence>
<evidence type="ECO:0000256" key="3">
    <source>
        <dbReference type="ARBA" id="ARBA00022723"/>
    </source>
</evidence>
<evidence type="ECO:0000313" key="12">
    <source>
        <dbReference type="EMBL" id="CAG5127939.1"/>
    </source>
</evidence>
<name>A0A8S3ZFC7_9EUPU</name>
<feature type="domain" description="Rrn7/TAF1B N-terminal cyclin" evidence="10">
    <location>
        <begin position="78"/>
        <end position="252"/>
    </location>
</feature>
<dbReference type="OrthoDB" id="10069252at2759"/>
<organism evidence="12 13">
    <name type="scientific">Candidula unifasciata</name>
    <dbReference type="NCBI Taxonomy" id="100452"/>
    <lineage>
        <taxon>Eukaryota</taxon>
        <taxon>Metazoa</taxon>
        <taxon>Spiralia</taxon>
        <taxon>Lophotrochozoa</taxon>
        <taxon>Mollusca</taxon>
        <taxon>Gastropoda</taxon>
        <taxon>Heterobranchia</taxon>
        <taxon>Euthyneura</taxon>
        <taxon>Panpulmonata</taxon>
        <taxon>Eupulmonata</taxon>
        <taxon>Stylommatophora</taxon>
        <taxon>Helicina</taxon>
        <taxon>Helicoidea</taxon>
        <taxon>Geomitridae</taxon>
        <taxon>Candidula</taxon>
    </lineage>
</organism>
<evidence type="ECO:0000259" key="10">
    <source>
        <dbReference type="Pfam" id="PF20644"/>
    </source>
</evidence>
<keyword evidence="4" id="KW-0863">Zinc-finger</keyword>
<evidence type="ECO:0000259" key="11">
    <source>
        <dbReference type="Pfam" id="PF20645"/>
    </source>
</evidence>
<comment type="similarity">
    <text evidence="2">Belongs to the RRN7/TAF1B family.</text>
</comment>
<feature type="domain" description="Rrn7/TAF1B C-terminal cyclin" evidence="11">
    <location>
        <begin position="281"/>
        <end position="363"/>
    </location>
</feature>
<gene>
    <name evidence="12" type="ORF">CUNI_LOCUS13497</name>
</gene>
<evidence type="ECO:0000313" key="13">
    <source>
        <dbReference type="Proteomes" id="UP000678393"/>
    </source>
</evidence>